<reference evidence="4" key="1">
    <citation type="journal article" date="2014" name="Front. Microbiol.">
        <title>High frequency of phylogenetically diverse reductive dehalogenase-homologous genes in deep subseafloor sedimentary metagenomes.</title>
        <authorList>
            <person name="Kawai M."/>
            <person name="Futagami T."/>
            <person name="Toyoda A."/>
            <person name="Takaki Y."/>
            <person name="Nishi S."/>
            <person name="Hori S."/>
            <person name="Arai W."/>
            <person name="Tsubouchi T."/>
            <person name="Morono Y."/>
            <person name="Uchiyama I."/>
            <person name="Ito T."/>
            <person name="Fujiyama A."/>
            <person name="Inagaki F."/>
            <person name="Takami H."/>
        </authorList>
    </citation>
    <scope>NUCLEOTIDE SEQUENCE</scope>
    <source>
        <strain evidence="4">Expedition CK06-06</strain>
    </source>
</reference>
<keyword evidence="2" id="KW-0946">Virion</keyword>
<organism evidence="4">
    <name type="scientific">marine sediment metagenome</name>
    <dbReference type="NCBI Taxonomy" id="412755"/>
    <lineage>
        <taxon>unclassified sequences</taxon>
        <taxon>metagenomes</taxon>
        <taxon>ecological metagenomes</taxon>
    </lineage>
</organism>
<dbReference type="InterPro" id="IPR054612">
    <property type="entry name" value="Phage_capsid-like_C"/>
</dbReference>
<dbReference type="Pfam" id="PF05065">
    <property type="entry name" value="Phage_capsid"/>
    <property type="match status" value="1"/>
</dbReference>
<proteinExistence type="predicted"/>
<gene>
    <name evidence="4" type="ORF">S03H2_58553</name>
</gene>
<dbReference type="SUPFAM" id="SSF56563">
    <property type="entry name" value="Major capsid protein gp5"/>
    <property type="match status" value="1"/>
</dbReference>
<dbReference type="AlphaFoldDB" id="X1KFV5"/>
<feature type="domain" description="Phage capsid-like C-terminal" evidence="3">
    <location>
        <begin position="2"/>
        <end position="185"/>
    </location>
</feature>
<dbReference type="GO" id="GO:0044423">
    <property type="term" value="C:virion component"/>
    <property type="evidence" value="ECO:0007669"/>
    <property type="project" value="UniProtKB-KW"/>
</dbReference>
<comment type="subcellular location">
    <subcellularLocation>
        <location evidence="1">Virion</location>
    </subcellularLocation>
</comment>
<evidence type="ECO:0000256" key="2">
    <source>
        <dbReference type="ARBA" id="ARBA00022844"/>
    </source>
</evidence>
<feature type="non-terminal residue" evidence="4">
    <location>
        <position position="1"/>
    </location>
</feature>
<dbReference type="EMBL" id="BARU01037603">
    <property type="protein sequence ID" value="GAH89034.1"/>
    <property type="molecule type" value="Genomic_DNA"/>
</dbReference>
<evidence type="ECO:0000259" key="3">
    <source>
        <dbReference type="Pfam" id="PF05065"/>
    </source>
</evidence>
<name>X1KFV5_9ZZZZ</name>
<sequence>VEDSAVKTETLLSGIFAKALAFEIDNCVLTDAGTGAGKPLSFTNSDGAIEVSGESGQDVDTINVYNITNMIARIHPASFNKSIFLSSLSNLGELLRLNLPMGTAGTWYHAFDEVSGVWRLFSRPVIFTEHCAKLGDAGNLQLIDFSRYAMLIREGISVKSDTSLGFKSDMISFKASLRIDGQPLDISPTTLADGETTVSPYIKLAAI</sequence>
<evidence type="ECO:0000313" key="4">
    <source>
        <dbReference type="EMBL" id="GAH89034.1"/>
    </source>
</evidence>
<accession>X1KFV5</accession>
<dbReference type="InterPro" id="IPR024455">
    <property type="entry name" value="Phage_capsid"/>
</dbReference>
<protein>
    <recommendedName>
        <fullName evidence="3">Phage capsid-like C-terminal domain-containing protein</fullName>
    </recommendedName>
</protein>
<evidence type="ECO:0000256" key="1">
    <source>
        <dbReference type="ARBA" id="ARBA00004328"/>
    </source>
</evidence>
<comment type="caution">
    <text evidence="4">The sequence shown here is derived from an EMBL/GenBank/DDBJ whole genome shotgun (WGS) entry which is preliminary data.</text>
</comment>
<dbReference type="NCBIfam" id="TIGR01554">
    <property type="entry name" value="major_cap_HK97"/>
    <property type="match status" value="1"/>
</dbReference>